<dbReference type="EMBL" id="JBAHYK010000335">
    <property type="protein sequence ID" value="KAL0575104.1"/>
    <property type="molecule type" value="Genomic_DNA"/>
</dbReference>
<reference evidence="2 3" key="1">
    <citation type="submission" date="2024-02" db="EMBL/GenBank/DDBJ databases">
        <title>A draft genome for the cacao thread blight pathogen Marasmius crinis-equi.</title>
        <authorList>
            <person name="Cohen S.P."/>
            <person name="Baruah I.K."/>
            <person name="Amoako-Attah I."/>
            <person name="Bukari Y."/>
            <person name="Meinhardt L.W."/>
            <person name="Bailey B.A."/>
        </authorList>
    </citation>
    <scope>NUCLEOTIDE SEQUENCE [LARGE SCALE GENOMIC DNA]</scope>
    <source>
        <strain evidence="2 3">GH-76</strain>
    </source>
</reference>
<organism evidence="2 3">
    <name type="scientific">Marasmius crinis-equi</name>
    <dbReference type="NCBI Taxonomy" id="585013"/>
    <lineage>
        <taxon>Eukaryota</taxon>
        <taxon>Fungi</taxon>
        <taxon>Dikarya</taxon>
        <taxon>Basidiomycota</taxon>
        <taxon>Agaricomycotina</taxon>
        <taxon>Agaricomycetes</taxon>
        <taxon>Agaricomycetidae</taxon>
        <taxon>Agaricales</taxon>
        <taxon>Marasmiineae</taxon>
        <taxon>Marasmiaceae</taxon>
        <taxon>Marasmius</taxon>
    </lineage>
</organism>
<feature type="compositionally biased region" description="Acidic residues" evidence="1">
    <location>
        <begin position="123"/>
        <end position="134"/>
    </location>
</feature>
<name>A0ABR3FIA4_9AGAR</name>
<feature type="region of interest" description="Disordered" evidence="1">
    <location>
        <begin position="42"/>
        <end position="66"/>
    </location>
</feature>
<gene>
    <name evidence="2" type="ORF">V5O48_006854</name>
</gene>
<evidence type="ECO:0000313" key="3">
    <source>
        <dbReference type="Proteomes" id="UP001465976"/>
    </source>
</evidence>
<evidence type="ECO:0000256" key="1">
    <source>
        <dbReference type="SAM" id="MobiDB-lite"/>
    </source>
</evidence>
<accession>A0ABR3FIA4</accession>
<dbReference type="Proteomes" id="UP001465976">
    <property type="component" value="Unassembled WGS sequence"/>
</dbReference>
<sequence>MPSASHNCVEEKSIPVSVEKGSGQLPGESWQTFFDRRDARCRNHTETPKDRQARLSREQAAATKSCPGKRGPTVWYWKLEGGYRIRTQINQPNVESYWSYGRDQKHFDGWLNCWDICTEFGDPDPESNWEEDTPMDNTTEGRKDDVPGSSGVPGIKEVEEGEVEEEPKVHNSTEVLGRLLDQGAGGDGEYQVEDNGLSLAAVAYKRYGFDGLLWDVGSPKQRQDWNMTCMALGNGRWLDSQHNARFHEERPGQGICNQMQHYLYMLVHCDPPSNFDTLQSLDLADLSSDLCSPDRWEFSVKILNLDSGRCYLLSKKEEVGRLHLLVQDPVAVLQALHCNWGPTLQVVAGQLYNLGIQFRTLYQGRRPTRQEMGRRRDDRGLKCILGYRRSGYKPDSHDWHAYEVERDRFLRSHCD</sequence>
<proteinExistence type="predicted"/>
<feature type="region of interest" description="Disordered" evidence="1">
    <location>
        <begin position="123"/>
        <end position="154"/>
    </location>
</feature>
<keyword evidence="3" id="KW-1185">Reference proteome</keyword>
<feature type="region of interest" description="Disordered" evidence="1">
    <location>
        <begin position="1"/>
        <end position="29"/>
    </location>
</feature>
<protein>
    <submittedName>
        <fullName evidence="2">Uncharacterized protein</fullName>
    </submittedName>
</protein>
<comment type="caution">
    <text evidence="2">The sequence shown here is derived from an EMBL/GenBank/DDBJ whole genome shotgun (WGS) entry which is preliminary data.</text>
</comment>
<evidence type="ECO:0000313" key="2">
    <source>
        <dbReference type="EMBL" id="KAL0575104.1"/>
    </source>
</evidence>
<feature type="compositionally biased region" description="Basic and acidic residues" evidence="1">
    <location>
        <begin position="42"/>
        <end position="57"/>
    </location>
</feature>